<keyword evidence="2" id="KW-0378">Hydrolase</keyword>
<dbReference type="SUPFAM" id="SSF49785">
    <property type="entry name" value="Galactose-binding domain-like"/>
    <property type="match status" value="1"/>
</dbReference>
<dbReference type="PANTHER" id="PTHR43817:SF1">
    <property type="entry name" value="HYDROLASE, FAMILY 43, PUTATIVE (AFU_ORTHOLOGUE AFUA_3G01660)-RELATED"/>
    <property type="match status" value="1"/>
</dbReference>
<evidence type="ECO:0000256" key="1">
    <source>
        <dbReference type="ARBA" id="ARBA00022729"/>
    </source>
</evidence>
<sequence>MRVTWTLLIAKRYPAIAAAVFLSTALAAVVAQAQGKSESSSTKGDFLIQGFQTPPVTARLRCYWWWLNGHTTKETITRDLTEMQRKGYGGVLLVDANGANQNGNDSVPAGPEFGSPAWTELYLHALRLADQLGLEVTLNITSGWNLGAPWVQPEQGSKLLTWSHTTIEPGAGVTIKLPVPPVKNNFYRQIAVLAYPLHQGAPLPGREGTTRKPIANLALKSAAAEGNFSMPDLTSLLTDSSPRKDDEDANINEVLDISSKVDPDGSLHWNPPSGSTQSWEVLRIGYTSSDARVSTSSGTWQGLAIDYLDPTALDLYWQKTVLPLLTAGRPYVGKSLKYLATDSWELGGTNWTGNFREEFQRRRGYDPVPYLPIVAGRILGDRDLSTRFLADLRRTVADLVNGHYDHLAQLSAKFGLGIQCESGGPHGAPFDALETFRSSSIPQTEYWAMSPEHRSADTDRFFAKEASSAAHIYGRPLAAAEGMTSIGNHWNESLGMNLKPSYDQALTEGMNRLVWHEFTSSPPELGLPGQEYFAGTHLNPNVTWWRDADAFFLYLNRAQFLLQMGEPVNDVLYYYGDNVPNFVRLKRDDPAKVLPGYDYDVTSTDALLHRFVIASGAIQTPEDIHYRALVLPRSRILPLVALQLAQHYVQAGGTLIGLRPLRSQGIVSDAEGKQFASIAEGLWGNCEQKPEHHVAIGKGELFCIDNAREAMQANGILPDFEEGQNSSLDYVHRRSADADIYFIRNTQPQPLYTSVTLRVSGKQPEIFDAVTGQVQKSLLFTPTPDHRTSIQLSLEPYGSIFVIFRHPAAKNSVVSIVRNGKLLYVAAHPDQAMLPEGFNIQSNDDVPILNTALPGDYDITFSNGDTKHISTSHADAISIHGPWTLRFPPDWGAPSEVQLANLESWTTSPNSGVRYFSGTATYQTKLNLTQSQLAGGHAIWLNLGEVHEVAAVRINGKPAGTLWKKPFSVRVDGFLKAGENTVEVDVTNLWPNRLIGDAQSPADKHFTWTNIRKYTKDSPLLPSGMLGPVVLEPVYRLPLK</sequence>
<dbReference type="AlphaFoldDB" id="A0A3R9P764"/>
<gene>
    <name evidence="4" type="ORF">EDE15_0474</name>
</gene>
<comment type="caution">
    <text evidence="4">The sequence shown here is derived from an EMBL/GenBank/DDBJ whole genome shotgun (WGS) entry which is preliminary data.</text>
</comment>
<evidence type="ECO:0000313" key="5">
    <source>
        <dbReference type="Proteomes" id="UP000269669"/>
    </source>
</evidence>
<dbReference type="Proteomes" id="UP000269669">
    <property type="component" value="Unassembled WGS sequence"/>
</dbReference>
<dbReference type="InterPro" id="IPR008979">
    <property type="entry name" value="Galactose-bd-like_sf"/>
</dbReference>
<keyword evidence="1 3" id="KW-0732">Signal</keyword>
<reference evidence="4 5" key="1">
    <citation type="submission" date="2018-12" db="EMBL/GenBank/DDBJ databases">
        <title>Sequencing of bacterial isolates from soil warming experiment in Harvard Forest, Massachusetts, USA.</title>
        <authorList>
            <person name="Deangelis K."/>
        </authorList>
    </citation>
    <scope>NUCLEOTIDE SEQUENCE [LARGE SCALE GENOMIC DNA]</scope>
    <source>
        <strain evidence="4 5">EB153</strain>
    </source>
</reference>
<dbReference type="RefSeq" id="WP_125483798.1">
    <property type="nucleotide sequence ID" value="NZ_RSDW01000001.1"/>
</dbReference>
<dbReference type="PANTHER" id="PTHR43817">
    <property type="entry name" value="GLYCOSYL HYDROLASE"/>
    <property type="match status" value="1"/>
</dbReference>
<dbReference type="EMBL" id="RSDW01000001">
    <property type="protein sequence ID" value="RSL15003.1"/>
    <property type="molecule type" value="Genomic_DNA"/>
</dbReference>
<keyword evidence="5" id="KW-1185">Reference proteome</keyword>
<evidence type="ECO:0000256" key="2">
    <source>
        <dbReference type="ARBA" id="ARBA00022801"/>
    </source>
</evidence>
<organism evidence="4 5">
    <name type="scientific">Edaphobacter aggregans</name>
    <dbReference type="NCBI Taxonomy" id="570835"/>
    <lineage>
        <taxon>Bacteria</taxon>
        <taxon>Pseudomonadati</taxon>
        <taxon>Acidobacteriota</taxon>
        <taxon>Terriglobia</taxon>
        <taxon>Terriglobales</taxon>
        <taxon>Acidobacteriaceae</taxon>
        <taxon>Edaphobacter</taxon>
    </lineage>
</organism>
<feature type="signal peptide" evidence="3">
    <location>
        <begin position="1"/>
        <end position="33"/>
    </location>
</feature>
<protein>
    <submittedName>
        <fullName evidence="4">Alpha-L-rhamnosidase-like protein</fullName>
    </submittedName>
</protein>
<feature type="chain" id="PRO_5018664633" evidence="3">
    <location>
        <begin position="34"/>
        <end position="1040"/>
    </location>
</feature>
<evidence type="ECO:0000313" key="4">
    <source>
        <dbReference type="EMBL" id="RSL15003.1"/>
    </source>
</evidence>
<dbReference type="GO" id="GO:0016787">
    <property type="term" value="F:hydrolase activity"/>
    <property type="evidence" value="ECO:0007669"/>
    <property type="project" value="UniProtKB-KW"/>
</dbReference>
<evidence type="ECO:0000256" key="3">
    <source>
        <dbReference type="SAM" id="SignalP"/>
    </source>
</evidence>
<dbReference type="NCBIfam" id="NF045579">
    <property type="entry name" value="rhamnoside_JR"/>
    <property type="match status" value="1"/>
</dbReference>
<proteinExistence type="predicted"/>
<accession>A0A3R9P764</accession>
<dbReference type="Pfam" id="PF17132">
    <property type="entry name" value="Glyco_hydro_106"/>
    <property type="match status" value="1"/>
</dbReference>
<dbReference type="OrthoDB" id="9761519at2"/>
<dbReference type="Gene3D" id="2.60.120.260">
    <property type="entry name" value="Galactose-binding domain-like"/>
    <property type="match status" value="1"/>
</dbReference>
<name>A0A3R9P764_9BACT</name>